<evidence type="ECO:0000313" key="3">
    <source>
        <dbReference type="Proteomes" id="UP000182680"/>
    </source>
</evidence>
<accession>A0AA94HPZ2</accession>
<feature type="transmembrane region" description="Helical" evidence="1">
    <location>
        <begin position="82"/>
        <end position="100"/>
    </location>
</feature>
<keyword evidence="1" id="KW-1133">Transmembrane helix</keyword>
<dbReference type="EMBL" id="FPIW01000002">
    <property type="protein sequence ID" value="SFW11719.1"/>
    <property type="molecule type" value="Genomic_DNA"/>
</dbReference>
<name>A0AA94HPZ2_DESDE</name>
<dbReference type="Proteomes" id="UP000182680">
    <property type="component" value="Unassembled WGS sequence"/>
</dbReference>
<organism evidence="2 3">
    <name type="scientific">Desulfovibrio desulfuricans</name>
    <dbReference type="NCBI Taxonomy" id="876"/>
    <lineage>
        <taxon>Bacteria</taxon>
        <taxon>Pseudomonadati</taxon>
        <taxon>Thermodesulfobacteriota</taxon>
        <taxon>Desulfovibrionia</taxon>
        <taxon>Desulfovibrionales</taxon>
        <taxon>Desulfovibrionaceae</taxon>
        <taxon>Desulfovibrio</taxon>
    </lineage>
</organism>
<evidence type="ECO:0000256" key="1">
    <source>
        <dbReference type="SAM" id="Phobius"/>
    </source>
</evidence>
<evidence type="ECO:0000313" key="2">
    <source>
        <dbReference type="EMBL" id="SFW11719.1"/>
    </source>
</evidence>
<keyword evidence="1" id="KW-0812">Transmembrane</keyword>
<dbReference type="AlphaFoldDB" id="A0AA94HPZ2"/>
<reference evidence="3" key="1">
    <citation type="submission" date="2016-11" db="EMBL/GenBank/DDBJ databases">
        <authorList>
            <person name="Jaros S."/>
            <person name="Januszkiewicz K."/>
            <person name="Wedrychowicz H."/>
        </authorList>
    </citation>
    <scope>NUCLEOTIDE SEQUENCE [LARGE SCALE GENOMIC DNA]</scope>
    <source>
        <strain evidence="3">DSM 7057</strain>
    </source>
</reference>
<comment type="caution">
    <text evidence="2">The sequence shown here is derived from an EMBL/GenBank/DDBJ whole genome shotgun (WGS) entry which is preliminary data.</text>
</comment>
<gene>
    <name evidence="2" type="ORF">SAMN02910291_00040</name>
</gene>
<keyword evidence="1" id="KW-0472">Membrane</keyword>
<sequence length="134" mass="14642">MGALLFLFRRMPYNGLRSVVPACAGVPARGNRIRRPVEGAWLPDCLTLMAAAAAGGCGECCPGNRSPCPGAMPFFGCRAGHAWHAFMAGTVWLTVFPVLCRKQNMLRGCRIAKPRDFCRCRFARLFAVPVQALR</sequence>
<protein>
    <submittedName>
        <fullName evidence="2">Uncharacterized protein</fullName>
    </submittedName>
</protein>
<proteinExistence type="predicted"/>